<dbReference type="Ensembl" id="ENSPMRT00000013799.1">
    <property type="protein sequence ID" value="ENSPMRP00000012923.1"/>
    <property type="gene ID" value="ENSPMRG00000008651.1"/>
</dbReference>
<reference evidence="2 3" key="1">
    <citation type="journal article" date="2019" name="Proc. Natl. Acad. Sci. U.S.A.">
        <title>Regulatory changes in pterin and carotenoid genes underlie balanced color polymorphisms in the wall lizard.</title>
        <authorList>
            <person name="Andrade P."/>
            <person name="Pinho C."/>
            <person name="Perez I de Lanuza G."/>
            <person name="Afonso S."/>
            <person name="Brejcha J."/>
            <person name="Rubin C.J."/>
            <person name="Wallerman O."/>
            <person name="Pereira P."/>
            <person name="Sabatino S.J."/>
            <person name="Bellati A."/>
            <person name="Pellitteri-Rosa D."/>
            <person name="Bosakova Z."/>
            <person name="Bunikis I."/>
            <person name="Carretero M.A."/>
            <person name="Feiner N."/>
            <person name="Marsik P."/>
            <person name="Pauperio F."/>
            <person name="Salvi D."/>
            <person name="Soler L."/>
            <person name="While G.M."/>
            <person name="Uller T."/>
            <person name="Font E."/>
            <person name="Andersson L."/>
            <person name="Carneiro M."/>
        </authorList>
    </citation>
    <scope>NUCLEOTIDE SEQUENCE</scope>
</reference>
<evidence type="ECO:0000313" key="2">
    <source>
        <dbReference type="Ensembl" id="ENSPMRP00000012923.1"/>
    </source>
</evidence>
<proteinExistence type="predicted"/>
<dbReference type="Proteomes" id="UP000472272">
    <property type="component" value="Chromosome 8"/>
</dbReference>
<feature type="region of interest" description="Disordered" evidence="1">
    <location>
        <begin position="82"/>
        <end position="112"/>
    </location>
</feature>
<organism evidence="2 3">
    <name type="scientific">Podarcis muralis</name>
    <name type="common">Wall lizard</name>
    <name type="synonym">Lacerta muralis</name>
    <dbReference type="NCBI Taxonomy" id="64176"/>
    <lineage>
        <taxon>Eukaryota</taxon>
        <taxon>Metazoa</taxon>
        <taxon>Chordata</taxon>
        <taxon>Craniata</taxon>
        <taxon>Vertebrata</taxon>
        <taxon>Euteleostomi</taxon>
        <taxon>Lepidosauria</taxon>
        <taxon>Squamata</taxon>
        <taxon>Bifurcata</taxon>
        <taxon>Unidentata</taxon>
        <taxon>Episquamata</taxon>
        <taxon>Laterata</taxon>
        <taxon>Lacertibaenia</taxon>
        <taxon>Lacertidae</taxon>
        <taxon>Podarcis</taxon>
    </lineage>
</organism>
<dbReference type="AlphaFoldDB" id="A0A670ILI8"/>
<evidence type="ECO:0000256" key="1">
    <source>
        <dbReference type="SAM" id="MobiDB-lite"/>
    </source>
</evidence>
<dbReference type="OMA" id="HATLSHI"/>
<keyword evidence="3" id="KW-1185">Reference proteome</keyword>
<protein>
    <submittedName>
        <fullName evidence="2">Uncharacterized protein</fullName>
    </submittedName>
</protein>
<sequence>MVTCYHDHLVGEKQATRHYLDASASAFAHSIGHSSAGRINHGHEPNKAEVLGGKVDIVTVEGKPFGVLFLGHEEVAETWRVRRSPPCPPASHVLQPSSHLPPGSPFSAVMHT</sequence>
<accession>A0A670ILI8</accession>
<dbReference type="GeneTree" id="ENSGT00960000189159"/>
<reference evidence="2" key="3">
    <citation type="submission" date="2025-09" db="UniProtKB">
        <authorList>
            <consortium name="Ensembl"/>
        </authorList>
    </citation>
    <scope>IDENTIFICATION</scope>
</reference>
<reference evidence="2" key="2">
    <citation type="submission" date="2025-08" db="UniProtKB">
        <authorList>
            <consortium name="Ensembl"/>
        </authorList>
    </citation>
    <scope>IDENTIFICATION</scope>
</reference>
<evidence type="ECO:0000313" key="3">
    <source>
        <dbReference type="Proteomes" id="UP000472272"/>
    </source>
</evidence>
<name>A0A670ILI8_PODMU</name>